<dbReference type="EMBL" id="BAABKK010000026">
    <property type="protein sequence ID" value="GAA5198710.1"/>
    <property type="molecule type" value="Genomic_DNA"/>
</dbReference>
<evidence type="ECO:0000313" key="3">
    <source>
        <dbReference type="Proteomes" id="UP001500200"/>
    </source>
</evidence>
<dbReference type="RefSeq" id="WP_345451439.1">
    <property type="nucleotide sequence ID" value="NZ_BAABKK010000026.1"/>
</dbReference>
<dbReference type="Gene3D" id="1.10.10.10">
    <property type="entry name" value="Winged helix-like DNA-binding domain superfamily/Winged helix DNA-binding domain"/>
    <property type="match status" value="1"/>
</dbReference>
<dbReference type="InterPro" id="IPR018656">
    <property type="entry name" value="DUF2087"/>
</dbReference>
<name>A0ABP9SP84_9MICC</name>
<accession>A0ABP9SP84</accession>
<dbReference type="Proteomes" id="UP001500200">
    <property type="component" value="Unassembled WGS sequence"/>
</dbReference>
<evidence type="ECO:0000313" key="2">
    <source>
        <dbReference type="EMBL" id="GAA5198710.1"/>
    </source>
</evidence>
<gene>
    <name evidence="2" type="ORF">GCM10023346_36610</name>
</gene>
<dbReference type="InterPro" id="IPR036388">
    <property type="entry name" value="WH-like_DNA-bd_sf"/>
</dbReference>
<keyword evidence="3" id="KW-1185">Reference proteome</keyword>
<sequence>MVSDSSTTSDARRVLAALANAQARRVFAEISVGGTPASSLSPAKLERALTLLHQAGLVEAVETEGSARYRIREHAFRDALASLSPAPSPSGVERFLTPDGRIDRYPAREADRLKVLAWVATRVLETSERVAERELNERLAGFTGDVPMLRRYLVDSGIVSRTPDGSAYWLVIKEDADGGP</sequence>
<comment type="caution">
    <text evidence="2">The sequence shown here is derived from an EMBL/GenBank/DDBJ whole genome shotgun (WGS) entry which is preliminary data.</text>
</comment>
<proteinExistence type="predicted"/>
<protein>
    <recommendedName>
        <fullName evidence="1">DUF2087 domain-containing protein</fullName>
    </recommendedName>
</protein>
<reference evidence="3" key="1">
    <citation type="journal article" date="2019" name="Int. J. Syst. Evol. Microbiol.">
        <title>The Global Catalogue of Microorganisms (GCM) 10K type strain sequencing project: providing services to taxonomists for standard genome sequencing and annotation.</title>
        <authorList>
            <consortium name="The Broad Institute Genomics Platform"/>
            <consortium name="The Broad Institute Genome Sequencing Center for Infectious Disease"/>
            <person name="Wu L."/>
            <person name="Ma J."/>
        </authorList>
    </citation>
    <scope>NUCLEOTIDE SEQUENCE [LARGE SCALE GENOMIC DNA]</scope>
    <source>
        <strain evidence="3">JCM 18514</strain>
    </source>
</reference>
<evidence type="ECO:0000259" key="1">
    <source>
        <dbReference type="Pfam" id="PF09860"/>
    </source>
</evidence>
<dbReference type="Pfam" id="PF09860">
    <property type="entry name" value="DUF2087"/>
    <property type="match status" value="1"/>
</dbReference>
<organism evidence="2 3">
    <name type="scientific">Arthrobacter gyeryongensis</name>
    <dbReference type="NCBI Taxonomy" id="1650592"/>
    <lineage>
        <taxon>Bacteria</taxon>
        <taxon>Bacillati</taxon>
        <taxon>Actinomycetota</taxon>
        <taxon>Actinomycetes</taxon>
        <taxon>Micrococcales</taxon>
        <taxon>Micrococcaceae</taxon>
        <taxon>Arthrobacter</taxon>
    </lineage>
</organism>
<feature type="domain" description="DUF2087" evidence="1">
    <location>
        <begin position="101"/>
        <end position="170"/>
    </location>
</feature>